<evidence type="ECO:0000256" key="5">
    <source>
        <dbReference type="ARBA" id="ARBA00022676"/>
    </source>
</evidence>
<dbReference type="AlphaFoldDB" id="A0AAF0DWC4"/>
<dbReference type="EC" id="2.4.1.109" evidence="4 14"/>
<feature type="transmembrane region" description="Helical" evidence="14">
    <location>
        <begin position="129"/>
        <end position="146"/>
    </location>
</feature>
<feature type="compositionally biased region" description="Low complexity" evidence="15">
    <location>
        <begin position="11"/>
        <end position="21"/>
    </location>
</feature>
<dbReference type="GO" id="GO:0005789">
    <property type="term" value="C:endoplasmic reticulum membrane"/>
    <property type="evidence" value="ECO:0007669"/>
    <property type="project" value="UniProtKB-SubCell"/>
</dbReference>
<feature type="transmembrane region" description="Helical" evidence="14">
    <location>
        <begin position="662"/>
        <end position="683"/>
    </location>
</feature>
<dbReference type="EMBL" id="CP119957">
    <property type="protein sequence ID" value="WFC97258.1"/>
    <property type="molecule type" value="Genomic_DNA"/>
</dbReference>
<keyword evidence="9 14" id="KW-0256">Endoplasmic reticulum</keyword>
<evidence type="ECO:0000256" key="3">
    <source>
        <dbReference type="ARBA" id="ARBA00007222"/>
    </source>
</evidence>
<evidence type="ECO:0000256" key="6">
    <source>
        <dbReference type="ARBA" id="ARBA00022679"/>
    </source>
</evidence>
<keyword evidence="18" id="KW-1185">Reference proteome</keyword>
<comment type="subcellular location">
    <subcellularLocation>
        <location evidence="1 14">Endoplasmic reticulum membrane</location>
        <topology evidence="1 14">Multi-pass membrane protein</topology>
    </subcellularLocation>
</comment>
<evidence type="ECO:0000256" key="9">
    <source>
        <dbReference type="ARBA" id="ARBA00022824"/>
    </source>
</evidence>
<dbReference type="CDD" id="cd23285">
    <property type="entry name" value="beta-trefoil_MIR_PMT4-like"/>
    <property type="match status" value="1"/>
</dbReference>
<dbReference type="Pfam" id="PF02815">
    <property type="entry name" value="MIR"/>
    <property type="match status" value="1"/>
</dbReference>
<dbReference type="InterPro" id="IPR027005">
    <property type="entry name" value="PMT-like"/>
</dbReference>
<comment type="pathway">
    <text evidence="2 14">Protein modification; protein glycosylation.</text>
</comment>
<dbReference type="PANTHER" id="PTHR10050">
    <property type="entry name" value="DOLICHYL-PHOSPHATE-MANNOSE--PROTEIN MANNOSYLTRANSFERASE"/>
    <property type="match status" value="1"/>
</dbReference>
<feature type="region of interest" description="Disordered" evidence="15">
    <location>
        <begin position="1"/>
        <end position="25"/>
    </location>
</feature>
<feature type="transmembrane region" description="Helical" evidence="14">
    <location>
        <begin position="597"/>
        <end position="619"/>
    </location>
</feature>
<evidence type="ECO:0000256" key="11">
    <source>
        <dbReference type="ARBA" id="ARBA00023136"/>
    </source>
</evidence>
<comment type="catalytic activity">
    <reaction evidence="12 14">
        <text>a di-trans,poly-cis-dolichyl beta-D-mannosyl phosphate + L-threonyl-[protein] = 3-O-(alpha-D-mannosyl)-L-threonyl-[protein] + a di-trans,poly-cis-dolichyl phosphate + H(+)</text>
        <dbReference type="Rhea" id="RHEA:53396"/>
        <dbReference type="Rhea" id="RHEA-COMP:11060"/>
        <dbReference type="Rhea" id="RHEA-COMP:13547"/>
        <dbReference type="Rhea" id="RHEA-COMP:19498"/>
        <dbReference type="Rhea" id="RHEA-COMP:19501"/>
        <dbReference type="ChEBI" id="CHEBI:15378"/>
        <dbReference type="ChEBI" id="CHEBI:30013"/>
        <dbReference type="ChEBI" id="CHEBI:57683"/>
        <dbReference type="ChEBI" id="CHEBI:58211"/>
        <dbReference type="ChEBI" id="CHEBI:137323"/>
        <dbReference type="EC" id="2.4.1.109"/>
    </reaction>
</comment>
<keyword evidence="5 14" id="KW-0328">Glycosyltransferase</keyword>
<keyword evidence="11 14" id="KW-0472">Membrane</keyword>
<evidence type="ECO:0000256" key="2">
    <source>
        <dbReference type="ARBA" id="ARBA00004922"/>
    </source>
</evidence>
<reference evidence="17" key="1">
    <citation type="submission" date="2023-03" db="EMBL/GenBank/DDBJ databases">
        <title>Mating type loci evolution in Malassezia.</title>
        <authorList>
            <person name="Coelho M.A."/>
        </authorList>
    </citation>
    <scope>NUCLEOTIDE SEQUENCE</scope>
    <source>
        <strain evidence="17">CBS 14135</strain>
    </source>
</reference>
<evidence type="ECO:0000259" key="16">
    <source>
        <dbReference type="PROSITE" id="PS50919"/>
    </source>
</evidence>
<keyword evidence="6 14" id="KW-0808">Transferase</keyword>
<dbReference type="InterPro" id="IPR003342">
    <property type="entry name" value="ArnT-like_N"/>
</dbReference>
<evidence type="ECO:0000256" key="12">
    <source>
        <dbReference type="ARBA" id="ARBA00045085"/>
    </source>
</evidence>
<dbReference type="SUPFAM" id="SSF82109">
    <property type="entry name" value="MIR domain"/>
    <property type="match status" value="1"/>
</dbReference>
<organism evidence="17 18">
    <name type="scientific">Malassezia brasiliensis</name>
    <dbReference type="NCBI Taxonomy" id="1821822"/>
    <lineage>
        <taxon>Eukaryota</taxon>
        <taxon>Fungi</taxon>
        <taxon>Dikarya</taxon>
        <taxon>Basidiomycota</taxon>
        <taxon>Ustilaginomycotina</taxon>
        <taxon>Malasseziomycetes</taxon>
        <taxon>Malasseziales</taxon>
        <taxon>Malasseziaceae</taxon>
        <taxon>Malassezia</taxon>
    </lineage>
</organism>
<dbReference type="GO" id="GO:0004169">
    <property type="term" value="F:dolichyl-phosphate-mannose-protein mannosyltransferase activity"/>
    <property type="evidence" value="ECO:0007669"/>
    <property type="project" value="UniProtKB-UniRule"/>
</dbReference>
<protein>
    <recommendedName>
        <fullName evidence="4 14">Dolichyl-phosphate-mannose--protein mannosyltransferase</fullName>
        <ecNumber evidence="4 14">2.4.1.109</ecNumber>
    </recommendedName>
</protein>
<proteinExistence type="inferred from homology"/>
<feature type="transmembrane region" description="Helical" evidence="14">
    <location>
        <begin position="718"/>
        <end position="739"/>
    </location>
</feature>
<dbReference type="Gene3D" id="2.80.10.50">
    <property type="match status" value="1"/>
</dbReference>
<keyword evidence="10 14" id="KW-1133">Transmembrane helix</keyword>
<comment type="catalytic activity">
    <reaction evidence="13 14">
        <text>a di-trans,poly-cis-dolichyl beta-D-mannosyl phosphate + L-seryl-[protein] = 3-O-(alpha-D-mannosyl)-L-seryl-[protein] + a di-trans,poly-cis-dolichyl phosphate + H(+)</text>
        <dbReference type="Rhea" id="RHEA:17377"/>
        <dbReference type="Rhea" id="RHEA-COMP:9863"/>
        <dbReference type="Rhea" id="RHEA-COMP:13546"/>
        <dbReference type="Rhea" id="RHEA-COMP:19498"/>
        <dbReference type="Rhea" id="RHEA-COMP:19501"/>
        <dbReference type="ChEBI" id="CHEBI:15378"/>
        <dbReference type="ChEBI" id="CHEBI:29999"/>
        <dbReference type="ChEBI" id="CHEBI:57683"/>
        <dbReference type="ChEBI" id="CHEBI:58211"/>
        <dbReference type="ChEBI" id="CHEBI:137321"/>
        <dbReference type="EC" id="2.4.1.109"/>
    </reaction>
</comment>
<comment type="similarity">
    <text evidence="3 14">Belongs to the glycosyltransferase 39 family.</text>
</comment>
<dbReference type="Pfam" id="PF16192">
    <property type="entry name" value="PMT_4TMC"/>
    <property type="match status" value="1"/>
</dbReference>
<evidence type="ECO:0000256" key="8">
    <source>
        <dbReference type="ARBA" id="ARBA00022737"/>
    </source>
</evidence>
<dbReference type="PANTHER" id="PTHR10050:SF51">
    <property type="entry name" value="PROTEIN O-MANNOSYL-TRANSFERASE 1"/>
    <property type="match status" value="1"/>
</dbReference>
<feature type="transmembrane region" description="Helical" evidence="14">
    <location>
        <begin position="152"/>
        <end position="168"/>
    </location>
</feature>
<dbReference type="SMART" id="SM00472">
    <property type="entry name" value="MIR"/>
    <property type="match status" value="2"/>
</dbReference>
<dbReference type="PROSITE" id="PS50919">
    <property type="entry name" value="MIR"/>
    <property type="match status" value="2"/>
</dbReference>
<gene>
    <name evidence="17" type="primary">PMT4</name>
    <name evidence="17" type="ORF">MBRA1_003925</name>
</gene>
<feature type="transmembrane region" description="Helical" evidence="14">
    <location>
        <begin position="175"/>
        <end position="197"/>
    </location>
</feature>
<evidence type="ECO:0000256" key="7">
    <source>
        <dbReference type="ARBA" id="ARBA00022692"/>
    </source>
</evidence>
<feature type="transmembrane region" description="Helical" evidence="14">
    <location>
        <begin position="639"/>
        <end position="656"/>
    </location>
</feature>
<feature type="transmembrane region" description="Helical" evidence="14">
    <location>
        <begin position="209"/>
        <end position="242"/>
    </location>
</feature>
<evidence type="ECO:0000256" key="14">
    <source>
        <dbReference type="RuleBase" id="RU367007"/>
    </source>
</evidence>
<feature type="transmembrane region" description="Helical" evidence="14">
    <location>
        <begin position="90"/>
        <end position="108"/>
    </location>
</feature>
<feature type="compositionally biased region" description="Basic residues" evidence="15">
    <location>
        <begin position="1"/>
        <end position="10"/>
    </location>
</feature>
<evidence type="ECO:0000256" key="10">
    <source>
        <dbReference type="ARBA" id="ARBA00022989"/>
    </source>
</evidence>
<dbReference type="InterPro" id="IPR032421">
    <property type="entry name" value="PMT_4TMC"/>
</dbReference>
<keyword evidence="8" id="KW-0677">Repeat</keyword>
<evidence type="ECO:0000313" key="17">
    <source>
        <dbReference type="EMBL" id="WFC97258.1"/>
    </source>
</evidence>
<evidence type="ECO:0000313" key="18">
    <source>
        <dbReference type="Proteomes" id="UP001216638"/>
    </source>
</evidence>
<sequence length="764" mass="85934">MESGLRRRQGGRAAPRAAVPEPEAEQKRVVPSAARTRGWLVPLVLYAAAFLVRVWQIASPAEVVFDEVHFGKFAAYYVTRRYFFDVHPPLAKLIVALGAWLAGFDGSFEFDAIGDKYAGTTVPFREMRAFLAAIGALPVPLVYEILRETGARGTTAVLCALLVLLDNAHVAQTRLILLDAPLIVFMLLSLYCYIRFYGQRYRDFSAAWWAWLAATGVSLALTVSCKLIGVFAFLTIGGAVVWDLWNVLDIRRGVPLRKVAKHFCARALLLIVLPVGVYVAWFWVHFALLTHSGPGDAFMSAEFQQTLIGNELLEHSIELHAFDTITLKHRGTGVFLHSHPEHYPHKYDDGRISSGEQQVTGYPYEDANNLWKIVPVGPVDNADGSFNVTKRHLFHKQHLRLLHESTQTYLMSHDVAAPLMPTNEEVTTLPAADLHASDENEQNTLWELHIDGGIEGETTWSSRRSWVRLIHVPTRVAVWTYPTGELPDWGFRQQEVNGNKNALDRTALWVVDEVRVDPASPMHDVRAQPQPPKPLQTRAFLDKFVELQATMLEQNNKLTQPHPYASRPIAWPFLLHGVSYWSNDETRRQIFFVGNPVTWWGGILAVSIFAMLFLTDLVLRRRGIFQIPHAVRERALRTTGFFAYAWACHYLPFFLMGRQLFLHHYLPAHLCAVLVLGGMLDFLTSDSIDYPLNAGGPSLPPERRRGRLRRDASGTQRAVALALAAATAAAFVYLAPLTYGHASLTPEQVAARKLVPDWQLHYIK</sequence>
<evidence type="ECO:0000256" key="15">
    <source>
        <dbReference type="SAM" id="MobiDB-lite"/>
    </source>
</evidence>
<feature type="transmembrane region" description="Helical" evidence="14">
    <location>
        <begin position="263"/>
        <end position="284"/>
    </location>
</feature>
<evidence type="ECO:0000256" key="4">
    <source>
        <dbReference type="ARBA" id="ARBA00012839"/>
    </source>
</evidence>
<evidence type="ECO:0000256" key="13">
    <source>
        <dbReference type="ARBA" id="ARBA00045102"/>
    </source>
</evidence>
<dbReference type="Pfam" id="PF02366">
    <property type="entry name" value="PMT"/>
    <property type="match status" value="1"/>
</dbReference>
<accession>A0AAF0DWC4</accession>
<keyword evidence="7 14" id="KW-0812">Transmembrane</keyword>
<dbReference type="Proteomes" id="UP001216638">
    <property type="component" value="Chromosome 7"/>
</dbReference>
<dbReference type="InterPro" id="IPR036300">
    <property type="entry name" value="MIR_dom_sf"/>
</dbReference>
<feature type="domain" description="MIR" evidence="16">
    <location>
        <begin position="390"/>
        <end position="451"/>
    </location>
</feature>
<evidence type="ECO:0000256" key="1">
    <source>
        <dbReference type="ARBA" id="ARBA00004477"/>
    </source>
</evidence>
<name>A0AAF0DWC4_9BASI</name>
<comment type="function">
    <text evidence="14">Transfers mannose from Dol-P-mannose to Ser or Thr residues on proteins.</text>
</comment>
<dbReference type="InterPro" id="IPR016093">
    <property type="entry name" value="MIR_motif"/>
</dbReference>
<feature type="domain" description="MIR" evidence="16">
    <location>
        <begin position="316"/>
        <end position="376"/>
    </location>
</feature>